<comment type="function">
    <text evidence="7">Reversibly transfers an adenylyl group from ATP to 4'-phosphopantetheine, yielding dephospho-CoA (dPCoA) and pyrophosphate.</text>
</comment>
<dbReference type="PANTHER" id="PTHR43542">
    <property type="entry name" value="METHYLTRANSFERASE"/>
    <property type="match status" value="1"/>
</dbReference>
<keyword evidence="7" id="KW-0067">ATP-binding</keyword>
<feature type="binding site" evidence="7">
    <location>
        <begin position="298"/>
        <end position="304"/>
    </location>
    <ligand>
        <name>ATP</name>
        <dbReference type="ChEBI" id="CHEBI:30616"/>
    </ligand>
</feature>
<comment type="subcellular location">
    <subcellularLocation>
        <location evidence="7">Cytoplasm</location>
    </subcellularLocation>
</comment>
<keyword evidence="3 7" id="KW-0808">Transferase</keyword>
<comment type="similarity">
    <text evidence="7">Belongs to the bacterial CoaD family.</text>
</comment>
<organism evidence="9 10">
    <name type="scientific">Candidatus Caccalectryoclostridium excrementigallinarum</name>
    <dbReference type="NCBI Taxonomy" id="2840710"/>
    <lineage>
        <taxon>Bacteria</taxon>
        <taxon>Bacillati</taxon>
        <taxon>Bacillota</taxon>
        <taxon>Clostridia</taxon>
        <taxon>Christensenellales</taxon>
        <taxon>Christensenellaceae</taxon>
        <taxon>Christensenellaceae incertae sedis</taxon>
        <taxon>Candidatus Caccalectryoclostridium</taxon>
    </lineage>
</organism>
<name>A0A9D1MMP8_9FIRM</name>
<evidence type="ECO:0000256" key="2">
    <source>
        <dbReference type="ARBA" id="ARBA00022603"/>
    </source>
</evidence>
<dbReference type="SUPFAM" id="SSF53335">
    <property type="entry name" value="S-adenosyl-L-methionine-dependent methyltransferases"/>
    <property type="match status" value="1"/>
</dbReference>
<feature type="binding site" evidence="7">
    <location>
        <position position="263"/>
    </location>
    <ligand>
        <name>substrate</name>
    </ligand>
</feature>
<dbReference type="InterPro" id="IPR029063">
    <property type="entry name" value="SAM-dependent_MTases_sf"/>
</dbReference>
<reference evidence="9" key="1">
    <citation type="submission" date="2020-10" db="EMBL/GenBank/DDBJ databases">
        <authorList>
            <person name="Gilroy R."/>
        </authorList>
    </citation>
    <scope>NUCLEOTIDE SEQUENCE</scope>
    <source>
        <strain evidence="9">9366</strain>
    </source>
</reference>
<dbReference type="HAMAP" id="MF_00151">
    <property type="entry name" value="PPAT_bact"/>
    <property type="match status" value="1"/>
</dbReference>
<evidence type="ECO:0000256" key="3">
    <source>
        <dbReference type="ARBA" id="ARBA00022679"/>
    </source>
</evidence>
<dbReference type="GO" id="GO:0005524">
    <property type="term" value="F:ATP binding"/>
    <property type="evidence" value="ECO:0007669"/>
    <property type="project" value="UniProtKB-KW"/>
</dbReference>
<keyword evidence="2 9" id="KW-0489">Methyltransferase</keyword>
<feature type="binding site" evidence="7">
    <location>
        <position position="193"/>
    </location>
    <ligand>
        <name>ATP</name>
        <dbReference type="ChEBI" id="CHEBI:30616"/>
    </ligand>
</feature>
<keyword evidence="5 7" id="KW-0173">Coenzyme A biosynthesis</keyword>
<comment type="catalytic activity">
    <reaction evidence="6 7">
        <text>(R)-4'-phosphopantetheine + ATP + H(+) = 3'-dephospho-CoA + diphosphate</text>
        <dbReference type="Rhea" id="RHEA:19801"/>
        <dbReference type="ChEBI" id="CHEBI:15378"/>
        <dbReference type="ChEBI" id="CHEBI:30616"/>
        <dbReference type="ChEBI" id="CHEBI:33019"/>
        <dbReference type="ChEBI" id="CHEBI:57328"/>
        <dbReference type="ChEBI" id="CHEBI:61723"/>
        <dbReference type="EC" id="2.7.7.3"/>
    </reaction>
</comment>
<dbReference type="EMBL" id="DVNJ01000020">
    <property type="protein sequence ID" value="HIU62907.1"/>
    <property type="molecule type" value="Genomic_DNA"/>
</dbReference>
<dbReference type="GO" id="GO:0004595">
    <property type="term" value="F:pantetheine-phosphate adenylyltransferase activity"/>
    <property type="evidence" value="ECO:0007669"/>
    <property type="project" value="UniProtKB-UniRule"/>
</dbReference>
<dbReference type="CDD" id="cd02440">
    <property type="entry name" value="AdoMet_MTases"/>
    <property type="match status" value="1"/>
</dbReference>
<dbReference type="InterPro" id="IPR004821">
    <property type="entry name" value="Cyt_trans-like"/>
</dbReference>
<dbReference type="Gene3D" id="3.40.50.620">
    <property type="entry name" value="HUPs"/>
    <property type="match status" value="1"/>
</dbReference>
<dbReference type="NCBIfam" id="TIGR00125">
    <property type="entry name" value="cyt_tran_rel"/>
    <property type="match status" value="1"/>
</dbReference>
<dbReference type="GO" id="GO:0015937">
    <property type="term" value="P:coenzyme A biosynthetic process"/>
    <property type="evidence" value="ECO:0007669"/>
    <property type="project" value="UniProtKB-UniRule"/>
</dbReference>
<dbReference type="PANTHER" id="PTHR43542:SF1">
    <property type="entry name" value="METHYLTRANSFERASE"/>
    <property type="match status" value="1"/>
</dbReference>
<feature type="binding site" evidence="7">
    <location>
        <begin position="185"/>
        <end position="186"/>
    </location>
    <ligand>
        <name>ATP</name>
        <dbReference type="ChEBI" id="CHEBI:30616"/>
    </ligand>
</feature>
<feature type="binding site" evidence="7">
    <location>
        <begin position="264"/>
        <end position="266"/>
    </location>
    <ligand>
        <name>ATP</name>
        <dbReference type="ChEBI" id="CHEBI:30616"/>
    </ligand>
</feature>
<keyword evidence="1 7" id="KW-0963">Cytoplasm</keyword>
<feature type="binding site" evidence="7">
    <location>
        <position position="249"/>
    </location>
    <ligand>
        <name>substrate</name>
    </ligand>
</feature>
<dbReference type="AlphaFoldDB" id="A0A9D1MMP8"/>
<evidence type="ECO:0000256" key="7">
    <source>
        <dbReference type="HAMAP-Rule" id="MF_00151"/>
    </source>
</evidence>
<comment type="cofactor">
    <cofactor evidence="7">
        <name>Mg(2+)</name>
        <dbReference type="ChEBI" id="CHEBI:18420"/>
    </cofactor>
</comment>
<dbReference type="EC" id="2.7.7.3" evidence="7"/>
<sequence length="342" mass="37409">MRISAGKLKGRNILAPEGREVRPTSAKVRESIFDSLQAQVGGSRFLDLFAGSGAVGIEAFSRGASEVYFCERGRDVLPLLKQNVALLKGAGKVYEGDSFALLERLPGAFDIIFADPPYKEDCLERICAVCVRRGLLAEDGIIVYEHAAEKKVAAPEGFRIIKSKRYGSAALEYIRRGSICAVTGSFDPMTRGHVEVVRRALKMFDKAAVVIAVNDTKPSAFPLAVREKIAKKALEGLENVSVDICEGYVYKYCNKKGIPVIVRGLRGEQDREYEEFMARYNLEKGGVSTVFTSAEGLTDISSTALRKALAEEDDEAIERLCAPGTSRIVKEEYKKLHAAGGK</sequence>
<feature type="binding site" evidence="7">
    <location>
        <position position="274"/>
    </location>
    <ligand>
        <name>ATP</name>
        <dbReference type="ChEBI" id="CHEBI:30616"/>
    </ligand>
</feature>
<evidence type="ECO:0000313" key="9">
    <source>
        <dbReference type="EMBL" id="HIU62907.1"/>
    </source>
</evidence>
<dbReference type="PROSITE" id="PS00092">
    <property type="entry name" value="N6_MTASE"/>
    <property type="match status" value="1"/>
</dbReference>
<evidence type="ECO:0000313" key="10">
    <source>
        <dbReference type="Proteomes" id="UP000824145"/>
    </source>
</evidence>
<dbReference type="Pfam" id="PF01467">
    <property type="entry name" value="CTP_transf_like"/>
    <property type="match status" value="1"/>
</dbReference>
<dbReference type="InterPro" id="IPR001980">
    <property type="entry name" value="PPAT"/>
</dbReference>
<dbReference type="Gene3D" id="3.40.50.150">
    <property type="entry name" value="Vaccinia Virus protein VP39"/>
    <property type="match status" value="1"/>
</dbReference>
<dbReference type="PRINTS" id="PR01020">
    <property type="entry name" value="LPSBIOSNTHSS"/>
</dbReference>
<proteinExistence type="inferred from homology"/>
<dbReference type="InterPro" id="IPR002052">
    <property type="entry name" value="DNA_methylase_N6_adenine_CS"/>
</dbReference>
<dbReference type="GO" id="GO:0003676">
    <property type="term" value="F:nucleic acid binding"/>
    <property type="evidence" value="ECO:0007669"/>
    <property type="project" value="InterPro"/>
</dbReference>
<dbReference type="Proteomes" id="UP000824145">
    <property type="component" value="Unassembled WGS sequence"/>
</dbReference>
<evidence type="ECO:0000259" key="8">
    <source>
        <dbReference type="Pfam" id="PF01467"/>
    </source>
</evidence>
<dbReference type="GO" id="GO:0031167">
    <property type="term" value="P:rRNA methylation"/>
    <property type="evidence" value="ECO:0007669"/>
    <property type="project" value="InterPro"/>
</dbReference>
<evidence type="ECO:0000256" key="6">
    <source>
        <dbReference type="ARBA" id="ARBA00029346"/>
    </source>
</evidence>
<feature type="binding site" evidence="7">
    <location>
        <position position="217"/>
    </location>
    <ligand>
        <name>substrate</name>
    </ligand>
</feature>
<comment type="pathway">
    <text evidence="7">Cofactor biosynthesis; coenzyme A biosynthesis; CoA from (R)-pantothenate: step 4/5.</text>
</comment>
<keyword evidence="4 7" id="KW-0460">Magnesium</keyword>
<accession>A0A9D1MMP8</accession>
<keyword evidence="7" id="KW-0548">Nucleotidyltransferase</keyword>
<protein>
    <recommendedName>
        <fullName evidence="7">Phosphopantetheine adenylyltransferase</fullName>
        <ecNumber evidence="7">2.7.7.3</ecNumber>
    </recommendedName>
    <alternativeName>
        <fullName evidence="7">Dephospho-CoA pyrophosphorylase</fullName>
    </alternativeName>
    <alternativeName>
        <fullName evidence="7">Pantetheine-phosphate adenylyltransferase</fullName>
        <shortName evidence="7">PPAT</shortName>
    </alternativeName>
</protein>
<dbReference type="GO" id="GO:0005737">
    <property type="term" value="C:cytoplasm"/>
    <property type="evidence" value="ECO:0007669"/>
    <property type="project" value="UniProtKB-SubCell"/>
</dbReference>
<dbReference type="Pfam" id="PF03602">
    <property type="entry name" value="Cons_hypoth95"/>
    <property type="match status" value="1"/>
</dbReference>
<evidence type="ECO:0000256" key="4">
    <source>
        <dbReference type="ARBA" id="ARBA00022842"/>
    </source>
</evidence>
<feature type="domain" description="Cytidyltransferase-like" evidence="8">
    <location>
        <begin position="182"/>
        <end position="307"/>
    </location>
</feature>
<evidence type="ECO:0000256" key="5">
    <source>
        <dbReference type="ARBA" id="ARBA00022993"/>
    </source>
</evidence>
<comment type="caution">
    <text evidence="9">The sequence shown here is derived from an EMBL/GenBank/DDBJ whole genome shotgun (WGS) entry which is preliminary data.</text>
</comment>
<feature type="binding site" evidence="7">
    <location>
        <position position="185"/>
    </location>
    <ligand>
        <name>substrate</name>
    </ligand>
</feature>
<dbReference type="SUPFAM" id="SSF52374">
    <property type="entry name" value="Nucleotidylyl transferase"/>
    <property type="match status" value="1"/>
</dbReference>
<comment type="subunit">
    <text evidence="7">Homohexamer.</text>
</comment>
<keyword evidence="7" id="KW-0547">Nucleotide-binding</keyword>
<dbReference type="NCBIfam" id="TIGR00095">
    <property type="entry name" value="16S rRNA (guanine(966)-N(2))-methyltransferase RsmD"/>
    <property type="match status" value="1"/>
</dbReference>
<dbReference type="InterPro" id="IPR004398">
    <property type="entry name" value="RNA_MeTrfase_RsmD"/>
</dbReference>
<gene>
    <name evidence="9" type="primary">rsmD</name>
    <name evidence="7" type="synonym">coaD</name>
    <name evidence="9" type="ORF">IAB07_03960</name>
</gene>
<evidence type="ECO:0000256" key="1">
    <source>
        <dbReference type="ARBA" id="ARBA00022490"/>
    </source>
</evidence>
<dbReference type="GO" id="GO:0008168">
    <property type="term" value="F:methyltransferase activity"/>
    <property type="evidence" value="ECO:0007669"/>
    <property type="project" value="UniProtKB-KW"/>
</dbReference>
<reference evidence="9" key="2">
    <citation type="journal article" date="2021" name="PeerJ">
        <title>Extensive microbial diversity within the chicken gut microbiome revealed by metagenomics and culture.</title>
        <authorList>
            <person name="Gilroy R."/>
            <person name="Ravi A."/>
            <person name="Getino M."/>
            <person name="Pursley I."/>
            <person name="Horton D.L."/>
            <person name="Alikhan N.F."/>
            <person name="Baker D."/>
            <person name="Gharbi K."/>
            <person name="Hall N."/>
            <person name="Watson M."/>
            <person name="Adriaenssens E.M."/>
            <person name="Foster-Nyarko E."/>
            <person name="Jarju S."/>
            <person name="Secka A."/>
            <person name="Antonio M."/>
            <person name="Oren A."/>
            <person name="Chaudhuri R.R."/>
            <person name="La Ragione R."/>
            <person name="Hildebrand F."/>
            <person name="Pallen M.J."/>
        </authorList>
    </citation>
    <scope>NUCLEOTIDE SEQUENCE</scope>
    <source>
        <strain evidence="9">9366</strain>
    </source>
</reference>
<feature type="site" description="Transition state stabilizer" evidence="7">
    <location>
        <position position="193"/>
    </location>
</feature>
<dbReference type="InterPro" id="IPR014729">
    <property type="entry name" value="Rossmann-like_a/b/a_fold"/>
</dbReference>